<keyword evidence="5" id="KW-1185">Reference proteome</keyword>
<evidence type="ECO:0000259" key="1">
    <source>
        <dbReference type="Pfam" id="PF01522"/>
    </source>
</evidence>
<organism evidence="3 4">
    <name type="scientific">Domibacillus enclensis</name>
    <dbReference type="NCBI Taxonomy" id="1017273"/>
    <lineage>
        <taxon>Bacteria</taxon>
        <taxon>Bacillati</taxon>
        <taxon>Bacillota</taxon>
        <taxon>Bacilli</taxon>
        <taxon>Bacillales</taxon>
        <taxon>Bacillaceae</taxon>
        <taxon>Domibacillus</taxon>
    </lineage>
</organism>
<dbReference type="Proteomes" id="UP000186385">
    <property type="component" value="Unassembled WGS sequence"/>
</dbReference>
<dbReference type="InterPro" id="IPR002509">
    <property type="entry name" value="NODB_dom"/>
</dbReference>
<protein>
    <recommendedName>
        <fullName evidence="1">NodB homology domain-containing protein</fullName>
    </recommendedName>
</protein>
<reference evidence="2" key="3">
    <citation type="submission" date="2017-03" db="EMBL/GenBank/DDBJ databases">
        <authorList>
            <person name="Dastager S.G."/>
            <person name="Neurgaonkar P.S."/>
            <person name="Dharne M.S."/>
        </authorList>
    </citation>
    <scope>NUCLEOTIDE SEQUENCE</scope>
    <source>
        <strain evidence="2">DSM 25145</strain>
    </source>
</reference>
<dbReference type="EMBL" id="MWSK01000013">
    <property type="protein sequence ID" value="OXS73885.1"/>
    <property type="molecule type" value="Genomic_DNA"/>
</dbReference>
<dbReference type="GO" id="GO:0016810">
    <property type="term" value="F:hydrolase activity, acting on carbon-nitrogen (but not peptide) bonds"/>
    <property type="evidence" value="ECO:0007669"/>
    <property type="project" value="InterPro"/>
</dbReference>
<dbReference type="Pfam" id="PF01522">
    <property type="entry name" value="Polysacc_deac_1"/>
    <property type="match status" value="1"/>
</dbReference>
<feature type="domain" description="NodB homology" evidence="1">
    <location>
        <begin position="52"/>
        <end position="143"/>
    </location>
</feature>
<accession>A0A1N7CIF6</accession>
<sequence>MPWLFIRIKQLKWMLLFLFSAIFFLITIPPPPEQPVVSFVGPPAAIYKGSTNVALTVNVDDTETNAGKWARLFMKHDMTASFFVTSSWLDQHPKTAKLLVERAFDIGVLLTDTSDAGEIEKEINAVQKRLKAYGMERVLYVRAAEEMGGLPETSSSLGLLTVQWSVDLAERPPSDFIRNMKKGDIVLLNPEEDLRVTEKWLSILAKKEKAVSLSELAGNDTRIEYIP</sequence>
<reference evidence="3 4" key="1">
    <citation type="submission" date="2017-01" db="EMBL/GenBank/DDBJ databases">
        <authorList>
            <person name="Mah S.A."/>
            <person name="Swanson W.J."/>
            <person name="Moy G.W."/>
            <person name="Vacquier V.D."/>
        </authorList>
    </citation>
    <scope>NUCLEOTIDE SEQUENCE [LARGE SCALE GENOMIC DNA]</scope>
    <source>
        <strain evidence="3 4">NIO-1016</strain>
    </source>
</reference>
<evidence type="ECO:0000313" key="4">
    <source>
        <dbReference type="Proteomes" id="UP000186385"/>
    </source>
</evidence>
<reference evidence="5" key="2">
    <citation type="submission" date="2017-03" db="EMBL/GenBank/DDBJ databases">
        <title>Bacillus sp. V-88(T) DSM27956, whole genome shotgun sequencing project.</title>
        <authorList>
            <person name="Dastager S.G."/>
            <person name="Neurgaonkar P.S."/>
            <person name="Dharne M.S."/>
        </authorList>
    </citation>
    <scope>NUCLEOTIDE SEQUENCE [LARGE SCALE GENOMIC DNA]</scope>
    <source>
        <strain evidence="5">DSM 25145</strain>
    </source>
</reference>
<evidence type="ECO:0000313" key="2">
    <source>
        <dbReference type="EMBL" id="OXS73885.1"/>
    </source>
</evidence>
<evidence type="ECO:0000313" key="3">
    <source>
        <dbReference type="EMBL" id="SIR63355.1"/>
    </source>
</evidence>
<dbReference type="Gene3D" id="3.20.20.370">
    <property type="entry name" value="Glycoside hydrolase/deacetylase"/>
    <property type="match status" value="1"/>
</dbReference>
<dbReference type="RefSeq" id="WP_045851886.1">
    <property type="nucleotide sequence ID" value="NZ_FTLX01000013.1"/>
</dbReference>
<dbReference type="AlphaFoldDB" id="A0A1N7CIF6"/>
<dbReference type="Proteomes" id="UP000215545">
    <property type="component" value="Unassembled WGS sequence"/>
</dbReference>
<dbReference type="SUPFAM" id="SSF88713">
    <property type="entry name" value="Glycoside hydrolase/deacetylase"/>
    <property type="match status" value="1"/>
</dbReference>
<evidence type="ECO:0000313" key="5">
    <source>
        <dbReference type="Proteomes" id="UP000215545"/>
    </source>
</evidence>
<dbReference type="EMBL" id="FTLX01000013">
    <property type="protein sequence ID" value="SIR63355.1"/>
    <property type="molecule type" value="Genomic_DNA"/>
</dbReference>
<dbReference type="STRING" id="1017273.SAMN05443094_11370"/>
<dbReference type="InterPro" id="IPR011330">
    <property type="entry name" value="Glyco_hydro/deAcase_b/a-brl"/>
</dbReference>
<proteinExistence type="predicted"/>
<name>A0A1N7CIF6_9BACI</name>
<dbReference type="GO" id="GO:0005975">
    <property type="term" value="P:carbohydrate metabolic process"/>
    <property type="evidence" value="ECO:0007669"/>
    <property type="project" value="InterPro"/>
</dbReference>
<gene>
    <name evidence="2" type="ORF">B1B05_18080</name>
    <name evidence="3" type="ORF">SAMN05443094_11370</name>
</gene>
<dbReference type="OrthoDB" id="9806342at2"/>